<name>A0AAE0M1X5_9PEZI</name>
<sequence>MDHQRETRLNVFYSPDAEIINISSLTEDHVGKTIALRARRQQTWAPDDPDMAFVELREEGADDWSILGVVDAAERSGGGPILGRAMVKWITDAHRAPLGSLVIVRAKMQRLAAEDNHARNLSRLGI</sequence>
<comment type="caution">
    <text evidence="1">The sequence shown here is derived from an EMBL/GenBank/DDBJ whole genome shotgun (WGS) entry which is preliminary data.</text>
</comment>
<reference evidence="1" key="1">
    <citation type="journal article" date="2023" name="Mol. Phylogenet. Evol.">
        <title>Genome-scale phylogeny and comparative genomics of the fungal order Sordariales.</title>
        <authorList>
            <person name="Hensen N."/>
            <person name="Bonometti L."/>
            <person name="Westerberg I."/>
            <person name="Brannstrom I.O."/>
            <person name="Guillou S."/>
            <person name="Cros-Aarteil S."/>
            <person name="Calhoun S."/>
            <person name="Haridas S."/>
            <person name="Kuo A."/>
            <person name="Mondo S."/>
            <person name="Pangilinan J."/>
            <person name="Riley R."/>
            <person name="LaButti K."/>
            <person name="Andreopoulos B."/>
            <person name="Lipzen A."/>
            <person name="Chen C."/>
            <person name="Yan M."/>
            <person name="Daum C."/>
            <person name="Ng V."/>
            <person name="Clum A."/>
            <person name="Steindorff A."/>
            <person name="Ohm R.A."/>
            <person name="Martin F."/>
            <person name="Silar P."/>
            <person name="Natvig D.O."/>
            <person name="Lalanne C."/>
            <person name="Gautier V."/>
            <person name="Ament-Velasquez S.L."/>
            <person name="Kruys A."/>
            <person name="Hutchinson M.I."/>
            <person name="Powell A.J."/>
            <person name="Barry K."/>
            <person name="Miller A.N."/>
            <person name="Grigoriev I.V."/>
            <person name="Debuchy R."/>
            <person name="Gladieux P."/>
            <person name="Hiltunen Thoren M."/>
            <person name="Johannesson H."/>
        </authorList>
    </citation>
    <scope>NUCLEOTIDE SEQUENCE</scope>
    <source>
        <strain evidence="1">CBS 118394</strain>
    </source>
</reference>
<dbReference type="Gene3D" id="2.40.50.140">
    <property type="entry name" value="Nucleic acid-binding proteins"/>
    <property type="match status" value="1"/>
</dbReference>
<organism evidence="1 2">
    <name type="scientific">Apodospora peruviana</name>
    <dbReference type="NCBI Taxonomy" id="516989"/>
    <lineage>
        <taxon>Eukaryota</taxon>
        <taxon>Fungi</taxon>
        <taxon>Dikarya</taxon>
        <taxon>Ascomycota</taxon>
        <taxon>Pezizomycotina</taxon>
        <taxon>Sordariomycetes</taxon>
        <taxon>Sordariomycetidae</taxon>
        <taxon>Sordariales</taxon>
        <taxon>Lasiosphaeriaceae</taxon>
        <taxon>Apodospora</taxon>
    </lineage>
</organism>
<gene>
    <name evidence="1" type="ORF">B0H66DRAFT_288048</name>
</gene>
<accession>A0AAE0M1X5</accession>
<reference evidence="1" key="2">
    <citation type="submission" date="2023-06" db="EMBL/GenBank/DDBJ databases">
        <authorList>
            <consortium name="Lawrence Berkeley National Laboratory"/>
            <person name="Haridas S."/>
            <person name="Hensen N."/>
            <person name="Bonometti L."/>
            <person name="Westerberg I."/>
            <person name="Brannstrom I.O."/>
            <person name="Guillou S."/>
            <person name="Cros-Aarteil S."/>
            <person name="Calhoun S."/>
            <person name="Kuo A."/>
            <person name="Mondo S."/>
            <person name="Pangilinan J."/>
            <person name="Riley R."/>
            <person name="Labutti K."/>
            <person name="Andreopoulos B."/>
            <person name="Lipzen A."/>
            <person name="Chen C."/>
            <person name="Yanf M."/>
            <person name="Daum C."/>
            <person name="Ng V."/>
            <person name="Clum A."/>
            <person name="Steindorff A."/>
            <person name="Ohm R."/>
            <person name="Martin F."/>
            <person name="Silar P."/>
            <person name="Natvig D."/>
            <person name="Lalanne C."/>
            <person name="Gautier V."/>
            <person name="Ament-Velasquez S.L."/>
            <person name="Kruys A."/>
            <person name="Hutchinson M.I."/>
            <person name="Powell A.J."/>
            <person name="Barry K."/>
            <person name="Miller A.N."/>
            <person name="Grigoriev I.V."/>
            <person name="Debuchy R."/>
            <person name="Gladieux P."/>
            <person name="Thoren M.H."/>
            <person name="Johannesson H."/>
        </authorList>
    </citation>
    <scope>NUCLEOTIDE SEQUENCE</scope>
    <source>
        <strain evidence="1">CBS 118394</strain>
    </source>
</reference>
<dbReference type="InterPro" id="IPR012340">
    <property type="entry name" value="NA-bd_OB-fold"/>
</dbReference>
<dbReference type="AlphaFoldDB" id="A0AAE0M1X5"/>
<proteinExistence type="predicted"/>
<keyword evidence="2" id="KW-1185">Reference proteome</keyword>
<dbReference type="EMBL" id="JAUEDM010000005">
    <property type="protein sequence ID" value="KAK3316261.1"/>
    <property type="molecule type" value="Genomic_DNA"/>
</dbReference>
<protein>
    <submittedName>
        <fullName evidence="1">Uncharacterized protein</fullName>
    </submittedName>
</protein>
<evidence type="ECO:0000313" key="1">
    <source>
        <dbReference type="EMBL" id="KAK3316261.1"/>
    </source>
</evidence>
<dbReference type="Proteomes" id="UP001283341">
    <property type="component" value="Unassembled WGS sequence"/>
</dbReference>
<evidence type="ECO:0000313" key="2">
    <source>
        <dbReference type="Proteomes" id="UP001283341"/>
    </source>
</evidence>